<dbReference type="EMBL" id="JAKNFS010000002">
    <property type="protein sequence ID" value="MCG4764160.1"/>
    <property type="molecule type" value="Genomic_DNA"/>
</dbReference>
<comment type="caution">
    <text evidence="1">The sequence shown here is derived from an EMBL/GenBank/DDBJ whole genome shotgun (WGS) entry which is preliminary data.</text>
</comment>
<accession>A0AAE3EZD3</accession>
<evidence type="ECO:0000313" key="1">
    <source>
        <dbReference type="EMBL" id="MCG4764160.1"/>
    </source>
</evidence>
<organism evidence="1 2">
    <name type="scientific">Fusicatenibacter saccharivorans</name>
    <dbReference type="NCBI Taxonomy" id="1150298"/>
    <lineage>
        <taxon>Bacteria</taxon>
        <taxon>Bacillati</taxon>
        <taxon>Bacillota</taxon>
        <taxon>Clostridia</taxon>
        <taxon>Lachnospirales</taxon>
        <taxon>Lachnospiraceae</taxon>
        <taxon>Fusicatenibacter</taxon>
    </lineage>
</organism>
<proteinExistence type="predicted"/>
<sequence>MQNGFFKTYGKVILFAFLGISIVAAVIGQNKQRNTLAVYTSTDVVQQETLSDSSSEEENIEMQIYADNTYHFSISIPKDWTQVIDHDTVSYIHKPSGATIRMEVFAYNPAINNVAADTLSASITQDGKTFKNFTRKSASSYEVMYQDLKNSTYDYIEEVYWDREHIIRLSCIFNDEIYEKILPYIEKMLNSFSWNAENPIPDGYALQYLSADQFEFAYPDTWVLGTSSNSIVAMDQSSNASMTITMQDYDSSLSSMTATDMAQLIGSDKQSFMMNSFQASDAKATAKATYVVDSVQMQIVECLIWDGSHLFSLNISYEQRTISDDLPETCISLFRSFASQN</sequence>
<reference evidence="1" key="1">
    <citation type="submission" date="2022-01" db="EMBL/GenBank/DDBJ databases">
        <title>Collection of gut derived symbiotic bacterial strains cultured from healthy donors.</title>
        <authorList>
            <person name="Lin H."/>
            <person name="Kohout C."/>
            <person name="Waligurski E."/>
            <person name="Pamer E.G."/>
        </authorList>
    </citation>
    <scope>NUCLEOTIDE SEQUENCE</scope>
    <source>
        <strain evidence="1">DFI.5.49</strain>
    </source>
</reference>
<evidence type="ECO:0000313" key="2">
    <source>
        <dbReference type="Proteomes" id="UP001199915"/>
    </source>
</evidence>
<gene>
    <name evidence="1" type="ORF">L0N21_01280</name>
</gene>
<protein>
    <submittedName>
        <fullName evidence="1">Uncharacterized protein</fullName>
    </submittedName>
</protein>
<dbReference type="RefSeq" id="WP_238032713.1">
    <property type="nucleotide sequence ID" value="NZ_JAKNFS010000002.1"/>
</dbReference>
<dbReference type="Proteomes" id="UP001199915">
    <property type="component" value="Unassembled WGS sequence"/>
</dbReference>
<dbReference type="AlphaFoldDB" id="A0AAE3EZD3"/>
<name>A0AAE3EZD3_9FIRM</name>